<protein>
    <submittedName>
        <fullName evidence="1">Uncharacterized protein</fullName>
    </submittedName>
</protein>
<dbReference type="EMBL" id="SJJY01000010">
    <property type="protein sequence ID" value="TCC18235.1"/>
    <property type="molecule type" value="Genomic_DNA"/>
</dbReference>
<gene>
    <name evidence="1" type="ORF">E0H58_36110</name>
</gene>
<reference evidence="1 2" key="1">
    <citation type="submission" date="2019-02" db="EMBL/GenBank/DDBJ databases">
        <title>Kribbella capetownensis sp. nov. and Kribbella speibonae sp. nov., isolated from soil.</title>
        <authorList>
            <person name="Curtis S.M."/>
            <person name="Norton I."/>
            <person name="Everest G.J."/>
            <person name="Meyers P.R."/>
        </authorList>
    </citation>
    <scope>NUCLEOTIDE SEQUENCE [LARGE SCALE GENOMIC DNA]</scope>
    <source>
        <strain evidence="1 2">SK5</strain>
    </source>
</reference>
<evidence type="ECO:0000313" key="2">
    <source>
        <dbReference type="Proteomes" id="UP000292385"/>
    </source>
</evidence>
<sequence length="121" mass="13592">MPVRACPIRSVPIRATGRVISWIGKGSMMLTRSSASQISGSTPSSRKVVRLIASHMLVRTDAQWPGAWGLKAPIVRRGDTVQAPRTSLPIWARHRRIAHQCNRSCCQRRFVWHAPLFRAAR</sequence>
<proteinExistence type="predicted"/>
<keyword evidence="2" id="KW-1185">Reference proteome</keyword>
<organism evidence="1 2">
    <name type="scientific">Kribbella speibonae</name>
    <dbReference type="NCBI Taxonomy" id="1572660"/>
    <lineage>
        <taxon>Bacteria</taxon>
        <taxon>Bacillati</taxon>
        <taxon>Actinomycetota</taxon>
        <taxon>Actinomycetes</taxon>
        <taxon>Propionibacteriales</taxon>
        <taxon>Kribbellaceae</taxon>
        <taxon>Kribbella</taxon>
    </lineage>
</organism>
<dbReference type="Proteomes" id="UP000292385">
    <property type="component" value="Unassembled WGS sequence"/>
</dbReference>
<name>A0ABY1ZVB6_9ACTN</name>
<accession>A0ABY1ZVB6</accession>
<comment type="caution">
    <text evidence="1">The sequence shown here is derived from an EMBL/GenBank/DDBJ whole genome shotgun (WGS) entry which is preliminary data.</text>
</comment>
<evidence type="ECO:0000313" key="1">
    <source>
        <dbReference type="EMBL" id="TCC18235.1"/>
    </source>
</evidence>